<protein>
    <submittedName>
        <fullName evidence="2">NAD-dependent epimerase/dehydratase family protein</fullName>
    </submittedName>
</protein>
<sequence length="348" mass="37500">MEAADSLRADVARDARLLAAALGHDPVQGRRVLVTGANGFVGHHLARAWRDSGDVMIGVGLDRPDDLLDEGALEAWQPCDVTDPAETTRMLRTFGPDVIVHLAGQASAGRSFEDPLGTYRTNALGTASVLEGVRHEARTARVLVVGTSESYGPQPPGSRVAEDVPLAPVSPYALSKAAADSIAEFYARAHGLHVIRTRSFHHIGSGQAPHLAIPGFASQIAAMERGRSAPTLRVGNLDVIRDVTHVRDVVDAYHLLIERGRPGVAYNVCRGEGTRLSEIVHGLCERAKVPVRIEVDVTRIRPADVPYLVGDPARIHGETGWRATRTLDASLDEVLEEWRRKVPMPAPG</sequence>
<dbReference type="SUPFAM" id="SSF51735">
    <property type="entry name" value="NAD(P)-binding Rossmann-fold domains"/>
    <property type="match status" value="1"/>
</dbReference>
<dbReference type="InterPro" id="IPR016040">
    <property type="entry name" value="NAD(P)-bd_dom"/>
</dbReference>
<dbReference type="Proteomes" id="UP000319836">
    <property type="component" value="Unassembled WGS sequence"/>
</dbReference>
<dbReference type="AlphaFoldDB" id="A0A538UBR9"/>
<feature type="domain" description="NAD(P)-binding" evidence="1">
    <location>
        <begin position="33"/>
        <end position="332"/>
    </location>
</feature>
<dbReference type="InterPro" id="IPR036291">
    <property type="entry name" value="NAD(P)-bd_dom_sf"/>
</dbReference>
<comment type="caution">
    <text evidence="2">The sequence shown here is derived from an EMBL/GenBank/DDBJ whole genome shotgun (WGS) entry which is preliminary data.</text>
</comment>
<name>A0A538UBR9_UNCEI</name>
<dbReference type="Pfam" id="PF16363">
    <property type="entry name" value="GDP_Man_Dehyd"/>
    <property type="match status" value="1"/>
</dbReference>
<dbReference type="PANTHER" id="PTHR43000">
    <property type="entry name" value="DTDP-D-GLUCOSE 4,6-DEHYDRATASE-RELATED"/>
    <property type="match status" value="1"/>
</dbReference>
<evidence type="ECO:0000313" key="3">
    <source>
        <dbReference type="Proteomes" id="UP000319836"/>
    </source>
</evidence>
<proteinExistence type="predicted"/>
<reference evidence="2 3" key="1">
    <citation type="journal article" date="2019" name="Nat. Microbiol.">
        <title>Mediterranean grassland soil C-N compound turnover is dependent on rainfall and depth, and is mediated by genomically divergent microorganisms.</title>
        <authorList>
            <person name="Diamond S."/>
            <person name="Andeer P.F."/>
            <person name="Li Z."/>
            <person name="Crits-Christoph A."/>
            <person name="Burstein D."/>
            <person name="Anantharaman K."/>
            <person name="Lane K.R."/>
            <person name="Thomas B.C."/>
            <person name="Pan C."/>
            <person name="Northen T.R."/>
            <person name="Banfield J.F."/>
        </authorList>
    </citation>
    <scope>NUCLEOTIDE SEQUENCE [LARGE SCALE GENOMIC DNA]</scope>
    <source>
        <strain evidence="2">WS_10</strain>
    </source>
</reference>
<dbReference type="Gene3D" id="3.40.50.720">
    <property type="entry name" value="NAD(P)-binding Rossmann-like Domain"/>
    <property type="match status" value="1"/>
</dbReference>
<evidence type="ECO:0000259" key="1">
    <source>
        <dbReference type="Pfam" id="PF16363"/>
    </source>
</evidence>
<accession>A0A538UBR9</accession>
<gene>
    <name evidence="2" type="ORF">E6K80_00335</name>
</gene>
<dbReference type="Gene3D" id="3.90.25.10">
    <property type="entry name" value="UDP-galactose 4-epimerase, domain 1"/>
    <property type="match status" value="1"/>
</dbReference>
<dbReference type="EMBL" id="VBPA01000008">
    <property type="protein sequence ID" value="TMQ73355.1"/>
    <property type="molecule type" value="Genomic_DNA"/>
</dbReference>
<organism evidence="2 3">
    <name type="scientific">Eiseniibacteriota bacterium</name>
    <dbReference type="NCBI Taxonomy" id="2212470"/>
    <lineage>
        <taxon>Bacteria</taxon>
        <taxon>Candidatus Eiseniibacteriota</taxon>
    </lineage>
</organism>
<evidence type="ECO:0000313" key="2">
    <source>
        <dbReference type="EMBL" id="TMQ73355.1"/>
    </source>
</evidence>